<dbReference type="Proteomes" id="UP000828048">
    <property type="component" value="Chromosome 6"/>
</dbReference>
<accession>A0ACB7XEB1</accession>
<sequence>MDSFIRVDPVGIAGGLALFWKGTSMVTLKKMCSWFIDVEIFDASLNKSWRLVNVYFSSDDTIRKDQWESFIHYKACLGPDWVIWGDMNDLTCAEEKQGGNARSSWSFRGFKNFIDAYGLVDLGFSGYLFTWRNNRSGSDYVQERLDRVLATPSWRILYGQAVVTHLETVGSDHNAILLNIRAAPSFFRSPFRFDARWIEDEESFSVVQQAWATPIQGSKSFSVYKKIQACRHALVDWKKRKRSNSADTHENFLQCLSLQYPNSNSISKVIYTRYNSSYESVLESAIRLEQFFPPAKVPRPLVIVTPLLEFHIQAAINCSKQHGMQLRVRSGGHDYEGLSYISYQQAPFVMLDLVNFQSITIDVENSTAWVQAGATIGQLYYTIAKKSPTLGFSAGVCPTVGVGGHFSGGGYGMMSRNYGIAADNIIDARLIDVNGRILDRKSMGEDLFWAIRGGGATSFGVVIAWHVKLLPVPETVTVFTVNRTLEQNATKIVHQWQSIAEKIDEKLLLRLFLTRANSSQYGKETVQASFVTLYLGGVDTLLPLMQQSFPELGLVRSDCIEMSWIESILYFSGYSGEPLEILLNRTSSSYTTYFKGKSDYVTEPISEIGLESIWKRVLEYPEEVTEMQFSPYGGRLSEVSATATPFPHRAGTLYSIHYGVVWNKAGENALNRNRRAIRRFYSFMTPYVTKNPRSAYLNYRDLDIGVNNKGNTSYEQASIWGLKYYGINFERLVHVKTRVDPGNFFRNEQSIPPL</sequence>
<name>A0ACB7XEB1_9ERIC</name>
<keyword evidence="2" id="KW-1185">Reference proteome</keyword>
<proteinExistence type="predicted"/>
<evidence type="ECO:0000313" key="1">
    <source>
        <dbReference type="EMBL" id="KAH7838955.1"/>
    </source>
</evidence>
<comment type="caution">
    <text evidence="1">The sequence shown here is derived from an EMBL/GenBank/DDBJ whole genome shotgun (WGS) entry which is preliminary data.</text>
</comment>
<reference evidence="1 2" key="1">
    <citation type="journal article" date="2021" name="Hortic Res">
        <title>High-quality reference genome and annotation aids understanding of berry development for evergreen blueberry (Vaccinium darrowii).</title>
        <authorList>
            <person name="Yu J."/>
            <person name="Hulse-Kemp A.M."/>
            <person name="Babiker E."/>
            <person name="Staton M."/>
        </authorList>
    </citation>
    <scope>NUCLEOTIDE SEQUENCE [LARGE SCALE GENOMIC DNA]</scope>
    <source>
        <strain evidence="2">cv. NJ 8807/NJ 8810</strain>
        <tissue evidence="1">Young leaf</tissue>
    </source>
</reference>
<evidence type="ECO:0000313" key="2">
    <source>
        <dbReference type="Proteomes" id="UP000828048"/>
    </source>
</evidence>
<protein>
    <submittedName>
        <fullName evidence="1">Uncharacterized protein</fullName>
    </submittedName>
</protein>
<gene>
    <name evidence="1" type="ORF">Vadar_033108</name>
</gene>
<organism evidence="1 2">
    <name type="scientific">Vaccinium darrowii</name>
    <dbReference type="NCBI Taxonomy" id="229202"/>
    <lineage>
        <taxon>Eukaryota</taxon>
        <taxon>Viridiplantae</taxon>
        <taxon>Streptophyta</taxon>
        <taxon>Embryophyta</taxon>
        <taxon>Tracheophyta</taxon>
        <taxon>Spermatophyta</taxon>
        <taxon>Magnoliopsida</taxon>
        <taxon>eudicotyledons</taxon>
        <taxon>Gunneridae</taxon>
        <taxon>Pentapetalae</taxon>
        <taxon>asterids</taxon>
        <taxon>Ericales</taxon>
        <taxon>Ericaceae</taxon>
        <taxon>Vaccinioideae</taxon>
        <taxon>Vaccinieae</taxon>
        <taxon>Vaccinium</taxon>
    </lineage>
</organism>
<dbReference type="EMBL" id="CM037156">
    <property type="protein sequence ID" value="KAH7838955.1"/>
    <property type="molecule type" value="Genomic_DNA"/>
</dbReference>